<keyword evidence="3 4" id="KW-0732">Signal</keyword>
<accession>A0A2T7NK83</accession>
<dbReference type="SUPFAM" id="SSF49842">
    <property type="entry name" value="TNF-like"/>
    <property type="match status" value="1"/>
</dbReference>
<name>A0A2T7NK83_POMCA</name>
<evidence type="ECO:0000256" key="4">
    <source>
        <dbReference type="SAM" id="SignalP"/>
    </source>
</evidence>
<evidence type="ECO:0000256" key="3">
    <source>
        <dbReference type="ARBA" id="ARBA00022729"/>
    </source>
</evidence>
<dbReference type="InterPro" id="IPR050822">
    <property type="entry name" value="Cerebellin_Synaptic_Org"/>
</dbReference>
<protein>
    <recommendedName>
        <fullName evidence="5">C1q domain-containing protein</fullName>
    </recommendedName>
</protein>
<proteinExistence type="predicted"/>
<keyword evidence="2" id="KW-0964">Secreted</keyword>
<evidence type="ECO:0000313" key="6">
    <source>
        <dbReference type="EMBL" id="PVD21566.1"/>
    </source>
</evidence>
<dbReference type="Pfam" id="PF00386">
    <property type="entry name" value="C1q"/>
    <property type="match status" value="1"/>
</dbReference>
<comment type="caution">
    <text evidence="6">The sequence shown here is derived from an EMBL/GenBank/DDBJ whole genome shotgun (WGS) entry which is preliminary data.</text>
</comment>
<dbReference type="OrthoDB" id="6154955at2759"/>
<dbReference type="Gene3D" id="2.60.120.40">
    <property type="match status" value="1"/>
</dbReference>
<dbReference type="GO" id="GO:0005576">
    <property type="term" value="C:extracellular region"/>
    <property type="evidence" value="ECO:0007669"/>
    <property type="project" value="UniProtKB-SubCell"/>
</dbReference>
<gene>
    <name evidence="6" type="ORF">C0Q70_17364</name>
</gene>
<keyword evidence="7" id="KW-1185">Reference proteome</keyword>
<evidence type="ECO:0000259" key="5">
    <source>
        <dbReference type="PROSITE" id="PS50871"/>
    </source>
</evidence>
<dbReference type="InterPro" id="IPR008983">
    <property type="entry name" value="Tumour_necrosis_fac-like_dom"/>
</dbReference>
<dbReference type="PROSITE" id="PS50871">
    <property type="entry name" value="C1Q"/>
    <property type="match status" value="1"/>
</dbReference>
<feature type="signal peptide" evidence="4">
    <location>
        <begin position="1"/>
        <end position="18"/>
    </location>
</feature>
<feature type="domain" description="C1q" evidence="5">
    <location>
        <begin position="43"/>
        <end position="175"/>
    </location>
</feature>
<reference evidence="6 7" key="1">
    <citation type="submission" date="2018-04" db="EMBL/GenBank/DDBJ databases">
        <title>The genome of golden apple snail Pomacea canaliculata provides insight into stress tolerance and invasive adaptation.</title>
        <authorList>
            <person name="Liu C."/>
            <person name="Liu B."/>
            <person name="Ren Y."/>
            <person name="Zhang Y."/>
            <person name="Wang H."/>
            <person name="Li S."/>
            <person name="Jiang F."/>
            <person name="Yin L."/>
            <person name="Zhang G."/>
            <person name="Qian W."/>
            <person name="Fan W."/>
        </authorList>
    </citation>
    <scope>NUCLEOTIDE SEQUENCE [LARGE SCALE GENOMIC DNA]</scope>
    <source>
        <strain evidence="6">SZHN2017</strain>
        <tissue evidence="6">Muscle</tissue>
    </source>
</reference>
<dbReference type="PANTHER" id="PTHR22923">
    <property type="entry name" value="CEREBELLIN-RELATED"/>
    <property type="match status" value="1"/>
</dbReference>
<dbReference type="Proteomes" id="UP000245119">
    <property type="component" value="Linkage Group LG11"/>
</dbReference>
<feature type="chain" id="PRO_5015476369" description="C1q domain-containing protein" evidence="4">
    <location>
        <begin position="19"/>
        <end position="183"/>
    </location>
</feature>
<evidence type="ECO:0000256" key="1">
    <source>
        <dbReference type="ARBA" id="ARBA00004613"/>
    </source>
</evidence>
<dbReference type="EMBL" id="PZQS01000011">
    <property type="protein sequence ID" value="PVD21566.1"/>
    <property type="molecule type" value="Genomic_DNA"/>
</dbReference>
<evidence type="ECO:0000313" key="7">
    <source>
        <dbReference type="Proteomes" id="UP000245119"/>
    </source>
</evidence>
<dbReference type="InterPro" id="IPR001073">
    <property type="entry name" value="C1q_dom"/>
</dbReference>
<dbReference type="PANTHER" id="PTHR22923:SF116">
    <property type="entry name" value="C1Q DOMAIN-CONTAINING PROTEIN"/>
    <property type="match status" value="1"/>
</dbReference>
<organism evidence="6 7">
    <name type="scientific">Pomacea canaliculata</name>
    <name type="common">Golden apple snail</name>
    <dbReference type="NCBI Taxonomy" id="400727"/>
    <lineage>
        <taxon>Eukaryota</taxon>
        <taxon>Metazoa</taxon>
        <taxon>Spiralia</taxon>
        <taxon>Lophotrochozoa</taxon>
        <taxon>Mollusca</taxon>
        <taxon>Gastropoda</taxon>
        <taxon>Caenogastropoda</taxon>
        <taxon>Architaenioglossa</taxon>
        <taxon>Ampullarioidea</taxon>
        <taxon>Ampullariidae</taxon>
        <taxon>Pomacea</taxon>
    </lineage>
</organism>
<dbReference type="SMART" id="SM00110">
    <property type="entry name" value="C1Q"/>
    <property type="match status" value="1"/>
</dbReference>
<evidence type="ECO:0000256" key="2">
    <source>
        <dbReference type="ARBA" id="ARBA00022525"/>
    </source>
</evidence>
<dbReference type="AlphaFoldDB" id="A0A2T7NK83"/>
<dbReference type="PRINTS" id="PR00007">
    <property type="entry name" value="COMPLEMNTC1Q"/>
</dbReference>
<comment type="subcellular location">
    <subcellularLocation>
        <location evidence="1">Secreted</location>
    </subcellularLocation>
</comment>
<sequence>MAVALLILMVAMVPTVDSCKCKFSPVISQLQSEVNTLKSKIALFDQQVYFTATFTSPSLTVGGGTVVFNKVLMNTGGGYNPTTGVFTAPRRGLYVFLVQTFTNGKGDANWDLHVNGQIVLRGESLTQAHTSNEYVYPVTLQTGDKVSVYSRNPLNIWGTNHSFFGGWLIKALPTENFQYVRPN</sequence>